<keyword evidence="7" id="KW-1185">Reference proteome</keyword>
<dbReference type="PIRSF" id="PIRSF036761">
    <property type="entry name" value="GDH_Mll4104"/>
    <property type="match status" value="1"/>
</dbReference>
<dbReference type="Pfam" id="PF21077">
    <property type="entry name" value="GDH_ACT3"/>
    <property type="match status" value="1"/>
</dbReference>
<reference evidence="6 7" key="1">
    <citation type="submission" date="2019-06" db="EMBL/GenBank/DDBJ databases">
        <title>Sequencing the genomes of 1000 actinobacteria strains.</title>
        <authorList>
            <person name="Klenk H.-P."/>
        </authorList>
    </citation>
    <scope>NUCLEOTIDE SEQUENCE [LARGE SCALE GENOMIC DNA]</scope>
    <source>
        <strain evidence="6 7">DSM 45015</strain>
    </source>
</reference>
<dbReference type="EMBL" id="VFQC01000001">
    <property type="protein sequence ID" value="TQN32747.1"/>
    <property type="molecule type" value="Genomic_DNA"/>
</dbReference>
<dbReference type="InterPro" id="IPR049064">
    <property type="entry name" value="NAD_Glu_DH_ACT3"/>
</dbReference>
<feature type="domain" description="NAD-specific glutamate dehydrogenase C-terminal" evidence="2">
    <location>
        <begin position="1297"/>
        <end position="1634"/>
    </location>
</feature>
<dbReference type="Pfam" id="PF21073">
    <property type="entry name" value="GDH_HM1"/>
    <property type="match status" value="1"/>
</dbReference>
<evidence type="ECO:0000259" key="2">
    <source>
        <dbReference type="Pfam" id="PF21074"/>
    </source>
</evidence>
<dbReference type="PANTHER" id="PTHR43403">
    <property type="entry name" value="NAD-SPECIFIC GLUTAMATE DEHYDROGENASE"/>
    <property type="match status" value="1"/>
</dbReference>
<evidence type="ECO:0000259" key="5">
    <source>
        <dbReference type="Pfam" id="PF21077"/>
    </source>
</evidence>
<dbReference type="InterPro" id="IPR049058">
    <property type="entry name" value="NAD_Glu_DH_HM2"/>
</dbReference>
<evidence type="ECO:0000259" key="3">
    <source>
        <dbReference type="Pfam" id="PF21075"/>
    </source>
</evidence>
<dbReference type="RefSeq" id="WP_141924205.1">
    <property type="nucleotide sequence ID" value="NZ_VFQC01000001.1"/>
</dbReference>
<dbReference type="SUPFAM" id="SSF51735">
    <property type="entry name" value="NAD(P)-binding Rossmann-fold domains"/>
    <property type="match status" value="1"/>
</dbReference>
<evidence type="ECO:0000259" key="4">
    <source>
        <dbReference type="Pfam" id="PF21076"/>
    </source>
</evidence>
<dbReference type="Pfam" id="PF05088">
    <property type="entry name" value="Bac_GDH_CD"/>
    <property type="match status" value="1"/>
</dbReference>
<gene>
    <name evidence="6" type="ORF">FHX37_2729</name>
</gene>
<dbReference type="GO" id="GO:0006538">
    <property type="term" value="P:L-glutamate catabolic process"/>
    <property type="evidence" value="ECO:0007669"/>
    <property type="project" value="InterPro"/>
</dbReference>
<dbReference type="Pfam" id="PF21075">
    <property type="entry name" value="GDH_ACT1"/>
    <property type="match status" value="1"/>
</dbReference>
<proteinExistence type="predicted"/>
<dbReference type="OrthoDB" id="9758052at2"/>
<organism evidence="6 7">
    <name type="scientific">Haloactinospora alba</name>
    <dbReference type="NCBI Taxonomy" id="405555"/>
    <lineage>
        <taxon>Bacteria</taxon>
        <taxon>Bacillati</taxon>
        <taxon>Actinomycetota</taxon>
        <taxon>Actinomycetes</taxon>
        <taxon>Streptosporangiales</taxon>
        <taxon>Nocardiopsidaceae</taxon>
        <taxon>Haloactinospora</taxon>
    </lineage>
</organism>
<comment type="caution">
    <text evidence="6">The sequence shown here is derived from an EMBL/GenBank/DDBJ whole genome shotgun (WGS) entry which is preliminary data.</text>
</comment>
<dbReference type="Pfam" id="PF21079">
    <property type="entry name" value="GDH_HM2"/>
    <property type="match status" value="1"/>
</dbReference>
<dbReference type="InterPro" id="IPR028971">
    <property type="entry name" value="NAD-GDH_cat"/>
</dbReference>
<dbReference type="Proteomes" id="UP000317422">
    <property type="component" value="Unassembled WGS sequence"/>
</dbReference>
<dbReference type="PANTHER" id="PTHR43403:SF1">
    <property type="entry name" value="NAD-SPECIFIC GLUTAMATE DEHYDROGENASE"/>
    <property type="match status" value="1"/>
</dbReference>
<dbReference type="SUPFAM" id="SSF53223">
    <property type="entry name" value="Aminoacid dehydrogenase-like, N-terminal domain"/>
    <property type="match status" value="1"/>
</dbReference>
<dbReference type="InterPro" id="IPR049059">
    <property type="entry name" value="NAD_Glu_DH_HM1"/>
</dbReference>
<evidence type="ECO:0000313" key="7">
    <source>
        <dbReference type="Proteomes" id="UP000317422"/>
    </source>
</evidence>
<dbReference type="InterPro" id="IPR049056">
    <property type="entry name" value="NAD_Glu_DH_HM3"/>
</dbReference>
<dbReference type="InterPro" id="IPR024727">
    <property type="entry name" value="NAD_Glu_DH_N_ACT1"/>
</dbReference>
<feature type="domain" description="NAD-glutamate dehydrogenase ACT3" evidence="5">
    <location>
        <begin position="572"/>
        <end position="648"/>
    </location>
</feature>
<feature type="domain" description="NAD-glutamate dehydrogenase ACT2" evidence="4">
    <location>
        <begin position="428"/>
        <end position="518"/>
    </location>
</feature>
<sequence>MSGQPDAVRDHLLRDAVTQWSPFSGEPSEDQERVKRFLALYYHRVSLDELKERTPDQICGAALAHRELGEYRPQGRANVRVYTPTPENEGWGVGRSVVEIVTDDAPFLVDSVTMELRSQDVETHLVIHPQLRVARDLSGNLLDIENGDAGTGVPPLAESWMHIEIDRQTDPQLLERLESGINRVLADVRQVNEDKEKMRYRALELAREITAHYDALASAGVDAQEIAESDEFLRWAADGNFRFLGFREYSLVNEETADTPAEPRHGQEPAPLALQPRLGTGLGLLRMDAAPSQSFASLPAQAREKAREPHILVLTKANSRSTVHRSRYLDYIGVKDFDDAGNVVGERRFLGLFTHEAATTSITQIPILHRKESEVLELAGLDRDSYDGKDLVETLEDFPREELFQTPVPELYEIGMGVLGLRERRGTKLFLRRDPYGRYMSCMVYMPRDRYTTQVRLEIQNVLQEAFHGASMDHSVMVSSSPLAQLYLVVRARSGHALPDVDRAALESEITAATRSWDDDFREALEGRFSADRSTELASYRHVLPEGYKVDTPADSAAEDVARIDALEEGGVDVNLYYSDSDHPDRWRFKLYHRGEPISLSQVLPLLEHLGMEVRYERPYGLTIPEHDGDESAHAWIYDFGLAPSGGAADIPSEQLKVLFEDAFTALWHQRSESDGFNALVVRAGLTWRQLTLLRAYAKYLRQAGRTFSPAYFADVLVANMRIANLLVRLFESYFDPAYEAGRAERSEAIAEEIDGELEQVASLDHDRILRSFLAAVRATLRTNYFQSDPAREDGGPKPYLVYKLDPQRIPDLPAPRPRYEIYVYSPRTEGVHLRFGAVARGGLRWSDRPEDFRTEVLGLVKAQMVKNAVIVPSGAKGGFVCKRLPSGGRAEVQAEAVACYRQFVSGLLDVTDNLVDGEVTHPEEMVRYDGEDSYLVVAADKGTATFSDIANEVAVERGFWLGDAFASGGSVGYDHKEMGITARGAWESVKYHFRELGVDVQNEEFTVAGIGDMSGDVFGNGMLLSPHIRLVAAFDHRHVFLDPDPDAERGFAERQRLFSLPRSTWADYDERLISAGGGVYSRSEKAITITPQVRRALGIDEGVTSLTPLELIQYVLTAPVDLLWNGGIGTYVKASTETNADVGDKSNDPLRVDGADLRCKVVGEGGNLGVTQLGRIEFALAGGRVNADFIDNSAGVDTSDHEVNIKILLDREVAAGRLTKRERDDLFLGMTEDVAELTLDNNYAQNVALAASRHQAGGMLHVHARYMRKLERAGQLKRKLEFLPDDKAIASRRSSGHGLTGPEFATLLAYTKMTLKDAVAESDLPADPYLRDTLTEYFPAALRERFSGAMANHPLARQIITNQVVNEIVNRSGSTFVFRLNEELGADSADIARAYLVVQDVFGLPTFWQDVEELDHQLSVDTQVTMLLEARKLAERCSRWLLRNRTSPFDLSGEIAFFTEGVASIAPQLPELLQGRDLAAFTSRRDGFEARGVPTELATRVAAMVPAYSTFDLVEVAHRTDRPLRQVAEVYFDLAENLQISQLRERIIALPRDDRWNTMARSALRDDLYACHAELTANVLLSGDAGEAPDRLRSHWFERNRDAVDRAVQTLSEIWETERFDLATLSVALRSVRSLVASRDQ</sequence>
<dbReference type="InterPro" id="IPR036291">
    <property type="entry name" value="NAD(P)-bd_dom_sf"/>
</dbReference>
<accession>A0A543NLR6</accession>
<evidence type="ECO:0000259" key="1">
    <source>
        <dbReference type="Pfam" id="PF05088"/>
    </source>
</evidence>
<evidence type="ECO:0000313" key="6">
    <source>
        <dbReference type="EMBL" id="TQN32747.1"/>
    </source>
</evidence>
<dbReference type="Pfam" id="PF21074">
    <property type="entry name" value="GDH_C"/>
    <property type="match status" value="1"/>
</dbReference>
<dbReference type="InterPro" id="IPR007780">
    <property type="entry name" value="NAD_Glu_DH_bac"/>
</dbReference>
<dbReference type="InterPro" id="IPR049062">
    <property type="entry name" value="NAD_Glu_DH_ACT2"/>
</dbReference>
<name>A0A543NLR6_9ACTN</name>
<dbReference type="Gene3D" id="3.40.50.720">
    <property type="entry name" value="NAD(P)-binding Rossmann-like Domain"/>
    <property type="match status" value="1"/>
</dbReference>
<dbReference type="InterPro" id="IPR048381">
    <property type="entry name" value="GDH_C"/>
</dbReference>
<dbReference type="InterPro" id="IPR046346">
    <property type="entry name" value="Aminoacid_DH-like_N_sf"/>
</dbReference>
<dbReference type="GO" id="GO:0004352">
    <property type="term" value="F:glutamate dehydrogenase (NAD+) activity"/>
    <property type="evidence" value="ECO:0007669"/>
    <property type="project" value="InterPro"/>
</dbReference>
<feature type="domain" description="NAD-glutamate dehydrogenase N-terminal ACT1" evidence="3">
    <location>
        <begin position="37"/>
        <end position="180"/>
    </location>
</feature>
<feature type="domain" description="NAD-glutamate dehydrogenase catalytic" evidence="1">
    <location>
        <begin position="754"/>
        <end position="1251"/>
    </location>
</feature>
<dbReference type="GO" id="GO:0004069">
    <property type="term" value="F:L-aspartate:2-oxoglutarate aminotransferase activity"/>
    <property type="evidence" value="ECO:0007669"/>
    <property type="project" value="InterPro"/>
</dbReference>
<dbReference type="Pfam" id="PF21076">
    <property type="entry name" value="GDH_ACT2"/>
    <property type="match status" value="1"/>
</dbReference>
<protein>
    <submittedName>
        <fullName evidence="6">Glutamate dehydrogenase (NAD)</fullName>
    </submittedName>
</protein>
<dbReference type="Pfam" id="PF21078">
    <property type="entry name" value="GDH_HM3"/>
    <property type="match status" value="1"/>
</dbReference>